<dbReference type="SUPFAM" id="SSF55073">
    <property type="entry name" value="Nucleotide cyclase"/>
    <property type="match status" value="1"/>
</dbReference>
<dbReference type="Gene3D" id="3.30.70.270">
    <property type="match status" value="1"/>
</dbReference>
<gene>
    <name evidence="6" type="ORF">SAMN04490178_1514</name>
</gene>
<accession>A0A1H8Y714</accession>
<dbReference type="InterPro" id="IPR000160">
    <property type="entry name" value="GGDEF_dom"/>
</dbReference>
<dbReference type="Pfam" id="PF00563">
    <property type="entry name" value="EAL"/>
    <property type="match status" value="1"/>
</dbReference>
<dbReference type="Pfam" id="PF00990">
    <property type="entry name" value="GGDEF"/>
    <property type="match status" value="1"/>
</dbReference>
<dbReference type="InterPro" id="IPR052155">
    <property type="entry name" value="Biofilm_reg_signaling"/>
</dbReference>
<dbReference type="InterPro" id="IPR011006">
    <property type="entry name" value="CheY-like_superfamily"/>
</dbReference>
<feature type="domain" description="GGDEF" evidence="5">
    <location>
        <begin position="299"/>
        <end position="432"/>
    </location>
</feature>
<dbReference type="PANTHER" id="PTHR44757:SF2">
    <property type="entry name" value="BIOFILM ARCHITECTURE MAINTENANCE PROTEIN MBAA"/>
    <property type="match status" value="1"/>
</dbReference>
<dbReference type="CDD" id="cd01949">
    <property type="entry name" value="GGDEF"/>
    <property type="match status" value="1"/>
</dbReference>
<proteinExistence type="predicted"/>
<dbReference type="InterPro" id="IPR001789">
    <property type="entry name" value="Sig_transdc_resp-reg_receiver"/>
</dbReference>
<dbReference type="SUPFAM" id="SSF141868">
    <property type="entry name" value="EAL domain-like"/>
    <property type="match status" value="1"/>
</dbReference>
<reference evidence="6 7" key="1">
    <citation type="submission" date="2016-10" db="EMBL/GenBank/DDBJ databases">
        <authorList>
            <person name="de Groot N.N."/>
        </authorList>
    </citation>
    <scope>NUCLEOTIDE SEQUENCE [LARGE SCALE GENOMIC DNA]</scope>
    <source>
        <strain evidence="6 7">DSM 13305</strain>
    </source>
</reference>
<dbReference type="PROSITE" id="PS50113">
    <property type="entry name" value="PAC"/>
    <property type="match status" value="1"/>
</dbReference>
<dbReference type="Proteomes" id="UP000198847">
    <property type="component" value="Unassembled WGS sequence"/>
</dbReference>
<dbReference type="Pfam" id="PF00072">
    <property type="entry name" value="Response_reg"/>
    <property type="match status" value="1"/>
</dbReference>
<dbReference type="InterPro" id="IPR000014">
    <property type="entry name" value="PAS"/>
</dbReference>
<dbReference type="SMART" id="SM00052">
    <property type="entry name" value="EAL"/>
    <property type="match status" value="1"/>
</dbReference>
<dbReference type="SUPFAM" id="SSF52172">
    <property type="entry name" value="CheY-like"/>
    <property type="match status" value="1"/>
</dbReference>
<dbReference type="Gene3D" id="3.30.450.20">
    <property type="entry name" value="PAS domain"/>
    <property type="match status" value="1"/>
</dbReference>
<dbReference type="SMART" id="SM00448">
    <property type="entry name" value="REC"/>
    <property type="match status" value="1"/>
</dbReference>
<protein>
    <submittedName>
        <fullName evidence="6">PAS domain S-box-containing protein/diguanylate cyclase (GGDEF) domain-containing protein</fullName>
    </submittedName>
</protein>
<evidence type="ECO:0000259" key="3">
    <source>
        <dbReference type="PROSITE" id="PS50113"/>
    </source>
</evidence>
<evidence type="ECO:0000313" key="7">
    <source>
        <dbReference type="Proteomes" id="UP000198847"/>
    </source>
</evidence>
<dbReference type="PROSITE" id="PS50110">
    <property type="entry name" value="RESPONSE_REGULATORY"/>
    <property type="match status" value="1"/>
</dbReference>
<dbReference type="Gene3D" id="3.40.50.2300">
    <property type="match status" value="1"/>
</dbReference>
<dbReference type="Pfam" id="PF08447">
    <property type="entry name" value="PAS_3"/>
    <property type="match status" value="1"/>
</dbReference>
<dbReference type="InterPro" id="IPR001633">
    <property type="entry name" value="EAL_dom"/>
</dbReference>
<evidence type="ECO:0000256" key="1">
    <source>
        <dbReference type="PROSITE-ProRule" id="PRU00169"/>
    </source>
</evidence>
<dbReference type="InterPro" id="IPR035919">
    <property type="entry name" value="EAL_sf"/>
</dbReference>
<feature type="domain" description="PAC" evidence="3">
    <location>
        <begin position="218"/>
        <end position="270"/>
    </location>
</feature>
<dbReference type="SMART" id="SM00267">
    <property type="entry name" value="GGDEF"/>
    <property type="match status" value="1"/>
</dbReference>
<dbReference type="RefSeq" id="WP_091752448.1">
    <property type="nucleotide sequence ID" value="NZ_FODY01000051.1"/>
</dbReference>
<dbReference type="FunFam" id="3.20.20.450:FF:000001">
    <property type="entry name" value="Cyclic di-GMP phosphodiesterase yahA"/>
    <property type="match status" value="1"/>
</dbReference>
<dbReference type="InterPro" id="IPR001610">
    <property type="entry name" value="PAC"/>
</dbReference>
<evidence type="ECO:0000313" key="6">
    <source>
        <dbReference type="EMBL" id="SEP47882.1"/>
    </source>
</evidence>
<dbReference type="InterPro" id="IPR013655">
    <property type="entry name" value="PAS_fold_3"/>
</dbReference>
<dbReference type="SUPFAM" id="SSF55785">
    <property type="entry name" value="PYP-like sensor domain (PAS domain)"/>
    <property type="match status" value="1"/>
</dbReference>
<organism evidence="6 7">
    <name type="scientific">Propionispora vibrioides</name>
    <dbReference type="NCBI Taxonomy" id="112903"/>
    <lineage>
        <taxon>Bacteria</taxon>
        <taxon>Bacillati</taxon>
        <taxon>Bacillota</taxon>
        <taxon>Negativicutes</taxon>
        <taxon>Selenomonadales</taxon>
        <taxon>Sporomusaceae</taxon>
        <taxon>Propionispora</taxon>
    </lineage>
</organism>
<keyword evidence="7" id="KW-1185">Reference proteome</keyword>
<feature type="modified residue" description="4-aspartylphosphate" evidence="1">
    <location>
        <position position="60"/>
    </location>
</feature>
<dbReference type="InterPro" id="IPR035965">
    <property type="entry name" value="PAS-like_dom_sf"/>
</dbReference>
<dbReference type="PROSITE" id="PS50887">
    <property type="entry name" value="GGDEF"/>
    <property type="match status" value="1"/>
</dbReference>
<dbReference type="SMART" id="SM00086">
    <property type="entry name" value="PAC"/>
    <property type="match status" value="1"/>
</dbReference>
<dbReference type="EMBL" id="FODY01000051">
    <property type="protein sequence ID" value="SEP47882.1"/>
    <property type="molecule type" value="Genomic_DNA"/>
</dbReference>
<dbReference type="NCBIfam" id="TIGR00254">
    <property type="entry name" value="GGDEF"/>
    <property type="match status" value="1"/>
</dbReference>
<dbReference type="InterPro" id="IPR043128">
    <property type="entry name" value="Rev_trsase/Diguanyl_cyclase"/>
</dbReference>
<evidence type="ECO:0000259" key="5">
    <source>
        <dbReference type="PROSITE" id="PS50887"/>
    </source>
</evidence>
<dbReference type="PROSITE" id="PS50883">
    <property type="entry name" value="EAL"/>
    <property type="match status" value="1"/>
</dbReference>
<name>A0A1H8Y714_9FIRM</name>
<sequence>MMETMQPPKQILLVEDDVLHKELISRAFEGIADMILFWVDTLDKAKRQIAQKQPDLVIADWRLTDGSGIDLITSAQAHFPVILMTSYGNEELAVRSMKAGVADYLVKSPEAFENLPNNARRALREWDNILARQKAERALRESEERYRLASEGANDVIWDYDPTSRNIYFSGRWIDIFQIKEGVSWCTYREILRYIHPDDRKKVIHKWKSHLSGTSDFFTCEYRIAVKNCEYKWIFARGKALYDADGVLLRFAGSLTDITENKQNLLRIEELAYFDPITGLPNRVTFNERLEDVLCDSDAKGLVFFIDVDYFNFINDTFGHSYGDRCLAEVARMLKNVTLAGSFLCRYGADEFIMLLDRPEMGVSPAALAQRIMDVFKTPLHLGENSFYLTVSVGVASYPTDGTTADELLKHAHAAMHKAKTSGRNTYKMFDHAISNEIAEKTVLGTYLRSAMVNKEFLLHYQPKIDMVTGRISGLEALIRWNNPQLGMVSPLRFIRLAEEMGLIVSIGYWVLQEACDFAARLYKQYPELRISVNLSSVQLMQTDFVDKVKSIIEQANIPPQMIGLEITESLLMESFTASVGKLDSLKEFGMYIELDDFGTGYSSLSYLKNLPIHAVKIDKSFIDDISETNRHNNITEAIIKLAHMFGLSVVAEGVETQDQARLLTEYCCDTFQGYFASKPLPEEDVKSFLKTYKYILLCRD</sequence>
<dbReference type="InterPro" id="IPR000700">
    <property type="entry name" value="PAS-assoc_C"/>
</dbReference>
<dbReference type="CDD" id="cd00156">
    <property type="entry name" value="REC"/>
    <property type="match status" value="1"/>
</dbReference>
<dbReference type="CDD" id="cd01948">
    <property type="entry name" value="EAL"/>
    <property type="match status" value="1"/>
</dbReference>
<dbReference type="STRING" id="112903.SAMN04490178_1514"/>
<dbReference type="InterPro" id="IPR029787">
    <property type="entry name" value="Nucleotide_cyclase"/>
</dbReference>
<evidence type="ECO:0000259" key="4">
    <source>
        <dbReference type="PROSITE" id="PS50883"/>
    </source>
</evidence>
<dbReference type="CDD" id="cd00130">
    <property type="entry name" value="PAS"/>
    <property type="match status" value="1"/>
</dbReference>
<dbReference type="PANTHER" id="PTHR44757">
    <property type="entry name" value="DIGUANYLATE CYCLASE DGCP"/>
    <property type="match status" value="1"/>
</dbReference>
<dbReference type="Gene3D" id="3.20.20.450">
    <property type="entry name" value="EAL domain"/>
    <property type="match status" value="1"/>
</dbReference>
<feature type="domain" description="EAL" evidence="4">
    <location>
        <begin position="441"/>
        <end position="694"/>
    </location>
</feature>
<dbReference type="NCBIfam" id="TIGR00229">
    <property type="entry name" value="sensory_box"/>
    <property type="match status" value="1"/>
</dbReference>
<dbReference type="GO" id="GO:0000160">
    <property type="term" value="P:phosphorelay signal transduction system"/>
    <property type="evidence" value="ECO:0007669"/>
    <property type="project" value="InterPro"/>
</dbReference>
<feature type="domain" description="Response regulatory" evidence="2">
    <location>
        <begin position="10"/>
        <end position="122"/>
    </location>
</feature>
<dbReference type="AlphaFoldDB" id="A0A1H8Y714"/>
<dbReference type="OrthoDB" id="9759607at2"/>
<evidence type="ECO:0000259" key="2">
    <source>
        <dbReference type="PROSITE" id="PS50110"/>
    </source>
</evidence>
<keyword evidence="1" id="KW-0597">Phosphoprotein</keyword>